<feature type="compositionally biased region" description="Basic and acidic residues" evidence="7">
    <location>
        <begin position="25"/>
        <end position="35"/>
    </location>
</feature>
<keyword evidence="3" id="KW-1003">Cell membrane</keyword>
<feature type="transmembrane region" description="Helical" evidence="8">
    <location>
        <begin position="128"/>
        <end position="148"/>
    </location>
</feature>
<feature type="region of interest" description="Disordered" evidence="7">
    <location>
        <begin position="1"/>
        <end position="54"/>
    </location>
</feature>
<evidence type="ECO:0000256" key="7">
    <source>
        <dbReference type="SAM" id="MobiDB-lite"/>
    </source>
</evidence>
<dbReference type="InterPro" id="IPR036259">
    <property type="entry name" value="MFS_trans_sf"/>
</dbReference>
<dbReference type="Pfam" id="PF07690">
    <property type="entry name" value="MFS_1"/>
    <property type="match status" value="1"/>
</dbReference>
<evidence type="ECO:0000259" key="9">
    <source>
        <dbReference type="PROSITE" id="PS50850"/>
    </source>
</evidence>
<evidence type="ECO:0000256" key="1">
    <source>
        <dbReference type="ARBA" id="ARBA00004651"/>
    </source>
</evidence>
<dbReference type="InterPro" id="IPR011701">
    <property type="entry name" value="MFS"/>
</dbReference>
<name>A0A9W9FXK9_9EURO</name>
<feature type="domain" description="Major facilitator superfamily (MFS) profile" evidence="9">
    <location>
        <begin position="60"/>
        <end position="205"/>
    </location>
</feature>
<dbReference type="Gene3D" id="1.20.1720.10">
    <property type="entry name" value="Multidrug resistance protein D"/>
    <property type="match status" value="1"/>
</dbReference>
<dbReference type="EMBL" id="JAPQKH010000003">
    <property type="protein sequence ID" value="KAJ5108282.1"/>
    <property type="molecule type" value="Genomic_DNA"/>
</dbReference>
<keyword evidence="11" id="KW-1185">Reference proteome</keyword>
<dbReference type="AlphaFoldDB" id="A0A9W9FXK9"/>
<accession>A0A9W9FXK9</accession>
<keyword evidence="4 8" id="KW-0812">Transmembrane</keyword>
<dbReference type="InterPro" id="IPR020846">
    <property type="entry name" value="MFS_dom"/>
</dbReference>
<comment type="similarity">
    <text evidence="2">Belongs to the major facilitator superfamily.</text>
</comment>
<sequence length="205" mass="21708">MSTSSKTDMEMKSQPLDNAISDPELAQHKGIENKEGSVVANWNGPSDSENPRNWSSGKKLVQVMLVSGFTLYSNLAAVMFAPGAQDLVEEFGITSTIVVSMTVTIYLLGFCVGPLVLSSLSETYGRLIVYHICNLFYVGFTIGCALSTDTGMFLAFRLLAGIAASSPMSIGGGTIADLHVEAERGKAMAIFGMGPLLGPVSITKV</sequence>
<keyword evidence="6 8" id="KW-0472">Membrane</keyword>
<comment type="subcellular location">
    <subcellularLocation>
        <location evidence="1">Cell membrane</location>
        <topology evidence="1">Multi-pass membrane protein</topology>
    </subcellularLocation>
</comment>
<feature type="transmembrane region" description="Helical" evidence="8">
    <location>
        <begin position="60"/>
        <end position="81"/>
    </location>
</feature>
<dbReference type="OrthoDB" id="5296287at2759"/>
<dbReference type="PANTHER" id="PTHR23502">
    <property type="entry name" value="MAJOR FACILITATOR SUPERFAMILY"/>
    <property type="match status" value="1"/>
</dbReference>
<evidence type="ECO:0000256" key="8">
    <source>
        <dbReference type="SAM" id="Phobius"/>
    </source>
</evidence>
<feature type="compositionally biased region" description="Polar residues" evidence="7">
    <location>
        <begin position="43"/>
        <end position="54"/>
    </location>
</feature>
<dbReference type="SUPFAM" id="SSF103473">
    <property type="entry name" value="MFS general substrate transporter"/>
    <property type="match status" value="1"/>
</dbReference>
<evidence type="ECO:0000256" key="5">
    <source>
        <dbReference type="ARBA" id="ARBA00022989"/>
    </source>
</evidence>
<evidence type="ECO:0000313" key="11">
    <source>
        <dbReference type="Proteomes" id="UP001149165"/>
    </source>
</evidence>
<evidence type="ECO:0000256" key="2">
    <source>
        <dbReference type="ARBA" id="ARBA00008335"/>
    </source>
</evidence>
<dbReference type="Proteomes" id="UP001149165">
    <property type="component" value="Unassembled WGS sequence"/>
</dbReference>
<reference evidence="10" key="1">
    <citation type="submission" date="2022-11" db="EMBL/GenBank/DDBJ databases">
        <authorList>
            <person name="Petersen C."/>
        </authorList>
    </citation>
    <scope>NUCLEOTIDE SEQUENCE</scope>
    <source>
        <strain evidence="10">IBT 30069</strain>
    </source>
</reference>
<dbReference type="GO" id="GO:0022857">
    <property type="term" value="F:transmembrane transporter activity"/>
    <property type="evidence" value="ECO:0007669"/>
    <property type="project" value="InterPro"/>
</dbReference>
<evidence type="ECO:0000256" key="3">
    <source>
        <dbReference type="ARBA" id="ARBA00022475"/>
    </source>
</evidence>
<reference evidence="10" key="2">
    <citation type="journal article" date="2023" name="IMA Fungus">
        <title>Comparative genomic study of the Penicillium genus elucidates a diverse pangenome and 15 lateral gene transfer events.</title>
        <authorList>
            <person name="Petersen C."/>
            <person name="Sorensen T."/>
            <person name="Nielsen M.R."/>
            <person name="Sondergaard T.E."/>
            <person name="Sorensen J.L."/>
            <person name="Fitzpatrick D.A."/>
            <person name="Frisvad J.C."/>
            <person name="Nielsen K.L."/>
        </authorList>
    </citation>
    <scope>NUCLEOTIDE SEQUENCE</scope>
    <source>
        <strain evidence="10">IBT 30069</strain>
    </source>
</reference>
<protein>
    <submittedName>
        <fullName evidence="10">MFS transporter</fullName>
    </submittedName>
</protein>
<evidence type="ECO:0000256" key="6">
    <source>
        <dbReference type="ARBA" id="ARBA00023136"/>
    </source>
</evidence>
<organism evidence="10 11">
    <name type="scientific">Penicillium angulare</name>
    <dbReference type="NCBI Taxonomy" id="116970"/>
    <lineage>
        <taxon>Eukaryota</taxon>
        <taxon>Fungi</taxon>
        <taxon>Dikarya</taxon>
        <taxon>Ascomycota</taxon>
        <taxon>Pezizomycotina</taxon>
        <taxon>Eurotiomycetes</taxon>
        <taxon>Eurotiomycetidae</taxon>
        <taxon>Eurotiales</taxon>
        <taxon>Aspergillaceae</taxon>
        <taxon>Penicillium</taxon>
    </lineage>
</organism>
<dbReference type="GO" id="GO:0005886">
    <property type="term" value="C:plasma membrane"/>
    <property type="evidence" value="ECO:0007669"/>
    <property type="project" value="UniProtKB-SubCell"/>
</dbReference>
<proteinExistence type="inferred from homology"/>
<keyword evidence="5 8" id="KW-1133">Transmembrane helix</keyword>
<gene>
    <name evidence="10" type="ORF">N7456_004957</name>
</gene>
<dbReference type="PROSITE" id="PS50850">
    <property type="entry name" value="MFS"/>
    <property type="match status" value="1"/>
</dbReference>
<evidence type="ECO:0000313" key="10">
    <source>
        <dbReference type="EMBL" id="KAJ5108282.1"/>
    </source>
</evidence>
<evidence type="ECO:0000256" key="4">
    <source>
        <dbReference type="ARBA" id="ARBA00022692"/>
    </source>
</evidence>
<dbReference type="PANTHER" id="PTHR23502:SF135">
    <property type="entry name" value="MAJOR FACILITATOR SUPERFAMILY (MFS) PROFILE DOMAIN-CONTAINING PROTEIN-RELATED"/>
    <property type="match status" value="1"/>
</dbReference>
<comment type="caution">
    <text evidence="10">The sequence shown here is derived from an EMBL/GenBank/DDBJ whole genome shotgun (WGS) entry which is preliminary data.</text>
</comment>
<feature type="transmembrane region" description="Helical" evidence="8">
    <location>
        <begin position="93"/>
        <end position="116"/>
    </location>
</feature>